<protein>
    <recommendedName>
        <fullName evidence="6">Sugar phosphate transporter domain-containing protein</fullName>
    </recommendedName>
</protein>
<dbReference type="Proteomes" id="UP001195483">
    <property type="component" value="Unassembled WGS sequence"/>
</dbReference>
<organism evidence="7 8">
    <name type="scientific">Potamilus streckersoni</name>
    <dbReference type="NCBI Taxonomy" id="2493646"/>
    <lineage>
        <taxon>Eukaryota</taxon>
        <taxon>Metazoa</taxon>
        <taxon>Spiralia</taxon>
        <taxon>Lophotrochozoa</taxon>
        <taxon>Mollusca</taxon>
        <taxon>Bivalvia</taxon>
        <taxon>Autobranchia</taxon>
        <taxon>Heteroconchia</taxon>
        <taxon>Palaeoheterodonta</taxon>
        <taxon>Unionida</taxon>
        <taxon>Unionoidea</taxon>
        <taxon>Unionidae</taxon>
        <taxon>Ambleminae</taxon>
        <taxon>Lampsilini</taxon>
        <taxon>Potamilus</taxon>
    </lineage>
</organism>
<dbReference type="SUPFAM" id="SSF103481">
    <property type="entry name" value="Multidrug resistance efflux transporter EmrE"/>
    <property type="match status" value="1"/>
</dbReference>
<evidence type="ECO:0000256" key="2">
    <source>
        <dbReference type="ARBA" id="ARBA00022692"/>
    </source>
</evidence>
<evidence type="ECO:0000259" key="6">
    <source>
        <dbReference type="Pfam" id="PF03151"/>
    </source>
</evidence>
<evidence type="ECO:0000256" key="4">
    <source>
        <dbReference type="ARBA" id="ARBA00023136"/>
    </source>
</evidence>
<dbReference type="EMBL" id="JAEAOA010001551">
    <property type="protein sequence ID" value="KAK3581796.1"/>
    <property type="molecule type" value="Genomic_DNA"/>
</dbReference>
<proteinExistence type="predicted"/>
<dbReference type="InterPro" id="IPR004853">
    <property type="entry name" value="Sugar_P_trans_dom"/>
</dbReference>
<dbReference type="PANTHER" id="PTHR11132">
    <property type="entry name" value="SOLUTE CARRIER FAMILY 35"/>
    <property type="match status" value="1"/>
</dbReference>
<dbReference type="GO" id="GO:0016020">
    <property type="term" value="C:membrane"/>
    <property type="evidence" value="ECO:0007669"/>
    <property type="project" value="UniProtKB-SubCell"/>
</dbReference>
<accession>A0AAE0RXZ1</accession>
<evidence type="ECO:0000256" key="1">
    <source>
        <dbReference type="ARBA" id="ARBA00004141"/>
    </source>
</evidence>
<evidence type="ECO:0000313" key="8">
    <source>
        <dbReference type="Proteomes" id="UP001195483"/>
    </source>
</evidence>
<evidence type="ECO:0000256" key="3">
    <source>
        <dbReference type="ARBA" id="ARBA00022989"/>
    </source>
</evidence>
<feature type="transmembrane region" description="Helical" evidence="5">
    <location>
        <begin position="83"/>
        <end position="102"/>
    </location>
</feature>
<feature type="transmembrane region" description="Helical" evidence="5">
    <location>
        <begin position="123"/>
        <end position="146"/>
    </location>
</feature>
<keyword evidence="3 5" id="KW-1133">Transmembrane helix</keyword>
<keyword evidence="4 5" id="KW-0472">Membrane</keyword>
<evidence type="ECO:0000313" key="7">
    <source>
        <dbReference type="EMBL" id="KAK3581796.1"/>
    </source>
</evidence>
<feature type="transmembrane region" description="Helical" evidence="5">
    <location>
        <begin position="267"/>
        <end position="289"/>
    </location>
</feature>
<feature type="domain" description="Sugar phosphate transporter" evidence="6">
    <location>
        <begin position="54"/>
        <end position="340"/>
    </location>
</feature>
<reference evidence="7" key="3">
    <citation type="submission" date="2023-05" db="EMBL/GenBank/DDBJ databases">
        <authorList>
            <person name="Smith C.H."/>
        </authorList>
    </citation>
    <scope>NUCLEOTIDE SEQUENCE</scope>
    <source>
        <strain evidence="7">CHS0354</strain>
        <tissue evidence="7">Mantle</tissue>
    </source>
</reference>
<keyword evidence="2 5" id="KW-0812">Transmembrane</keyword>
<feature type="transmembrane region" description="Helical" evidence="5">
    <location>
        <begin position="175"/>
        <end position="196"/>
    </location>
</feature>
<reference evidence="7" key="1">
    <citation type="journal article" date="2021" name="Genome Biol. Evol.">
        <title>A High-Quality Reference Genome for a Parasitic Bivalve with Doubly Uniparental Inheritance (Bivalvia: Unionida).</title>
        <authorList>
            <person name="Smith C.H."/>
        </authorList>
    </citation>
    <scope>NUCLEOTIDE SEQUENCE</scope>
    <source>
        <strain evidence="7">CHS0354</strain>
    </source>
</reference>
<feature type="transmembrane region" description="Helical" evidence="5">
    <location>
        <begin position="53"/>
        <end position="71"/>
    </location>
</feature>
<name>A0AAE0RXZ1_9BIVA</name>
<dbReference type="InterPro" id="IPR037185">
    <property type="entry name" value="EmrE-like"/>
</dbReference>
<keyword evidence="8" id="KW-1185">Reference proteome</keyword>
<gene>
    <name evidence="7" type="ORF">CHS0354_026001</name>
</gene>
<dbReference type="InterPro" id="IPR050186">
    <property type="entry name" value="TPT_transporter"/>
</dbReference>
<dbReference type="AlphaFoldDB" id="A0AAE0RXZ1"/>
<evidence type="ECO:0000256" key="5">
    <source>
        <dbReference type="SAM" id="Phobius"/>
    </source>
</evidence>
<feature type="transmembrane region" description="Helical" evidence="5">
    <location>
        <begin position="309"/>
        <end position="341"/>
    </location>
</feature>
<sequence length="370" mass="41777">MTKQYNSATDQHENDFLRMSMDSSRFTPATKSIIVRHDDDDDKEGRGLKDVRAIFFLILWYFFSCCTLFLNKYILSSLKGDPTVLGAMQMVMTTIFGFLQMYHPLGFYKPVNRESKPKHFWRNMILVGTMRFSTVVLGLVALKYVAVSFTETVKSSAPVFTVFISRLLTGEITGFYTFISLIPIMGGLALCSAFELSFNIKGFAAALTTNLSECLQNVYSKMLISGEKHKYTPAELQFYTSIASVIVQIPACFFLMDFLNVKKTLDLTMFIALVLNGICFHFQSISEYVLLGYISPVTHSVANTVKRAFLIWLSVIVFGNPVTFFSGLGTIIVTIGVFCYIKAKEYDSMILVEQAKFKSQEVTVEDESTR</sequence>
<reference evidence="7" key="2">
    <citation type="journal article" date="2021" name="Genome Biol. Evol.">
        <title>Developing a high-quality reference genome for a parasitic bivalve with doubly uniparental inheritance (Bivalvia: Unionida).</title>
        <authorList>
            <person name="Smith C.H."/>
        </authorList>
    </citation>
    <scope>NUCLEOTIDE SEQUENCE</scope>
    <source>
        <strain evidence="7">CHS0354</strain>
        <tissue evidence="7">Mantle</tissue>
    </source>
</reference>
<dbReference type="Pfam" id="PF03151">
    <property type="entry name" value="TPT"/>
    <property type="match status" value="1"/>
</dbReference>
<comment type="subcellular location">
    <subcellularLocation>
        <location evidence="1">Membrane</location>
        <topology evidence="1">Multi-pass membrane protein</topology>
    </subcellularLocation>
</comment>
<comment type="caution">
    <text evidence="7">The sequence shown here is derived from an EMBL/GenBank/DDBJ whole genome shotgun (WGS) entry which is preliminary data.</text>
</comment>